<gene>
    <name evidence="1" type="ORF">KP509_08G024300</name>
</gene>
<reference evidence="1" key="1">
    <citation type="submission" date="2021-08" db="EMBL/GenBank/DDBJ databases">
        <title>WGS assembly of Ceratopteris richardii.</title>
        <authorList>
            <person name="Marchant D.B."/>
            <person name="Chen G."/>
            <person name="Jenkins J."/>
            <person name="Shu S."/>
            <person name="Leebens-Mack J."/>
            <person name="Grimwood J."/>
            <person name="Schmutz J."/>
            <person name="Soltis P."/>
            <person name="Soltis D."/>
            <person name="Chen Z.-H."/>
        </authorList>
    </citation>
    <scope>NUCLEOTIDE SEQUENCE</scope>
    <source>
        <strain evidence="1">Whitten #5841</strain>
        <tissue evidence="1">Leaf</tissue>
    </source>
</reference>
<name>A0A8T2UEW6_CERRI</name>
<keyword evidence="2" id="KW-1185">Reference proteome</keyword>
<comment type="caution">
    <text evidence="1">The sequence shown here is derived from an EMBL/GenBank/DDBJ whole genome shotgun (WGS) entry which is preliminary data.</text>
</comment>
<protein>
    <submittedName>
        <fullName evidence="1">Uncharacterized protein</fullName>
    </submittedName>
</protein>
<dbReference type="AlphaFoldDB" id="A0A8T2UEW6"/>
<dbReference type="Proteomes" id="UP000825935">
    <property type="component" value="Chromosome 8"/>
</dbReference>
<sequence length="99" mass="11564">MEDHITQMYLYSLVVYFSDQALASMDIDVENLETEYDVEEAHWLVCFLNQDIDVIFHIPWLERYCLNAWDAQSVDIIILTPLEKCPMRKMTSVGIGLTC</sequence>
<organism evidence="1 2">
    <name type="scientific">Ceratopteris richardii</name>
    <name type="common">Triangle waterfern</name>
    <dbReference type="NCBI Taxonomy" id="49495"/>
    <lineage>
        <taxon>Eukaryota</taxon>
        <taxon>Viridiplantae</taxon>
        <taxon>Streptophyta</taxon>
        <taxon>Embryophyta</taxon>
        <taxon>Tracheophyta</taxon>
        <taxon>Polypodiopsida</taxon>
        <taxon>Polypodiidae</taxon>
        <taxon>Polypodiales</taxon>
        <taxon>Pteridineae</taxon>
        <taxon>Pteridaceae</taxon>
        <taxon>Parkerioideae</taxon>
        <taxon>Ceratopteris</taxon>
    </lineage>
</organism>
<evidence type="ECO:0000313" key="2">
    <source>
        <dbReference type="Proteomes" id="UP000825935"/>
    </source>
</evidence>
<proteinExistence type="predicted"/>
<accession>A0A8T2UEW6</accession>
<dbReference type="EMBL" id="CM035413">
    <property type="protein sequence ID" value="KAH7430999.1"/>
    <property type="molecule type" value="Genomic_DNA"/>
</dbReference>
<evidence type="ECO:0000313" key="1">
    <source>
        <dbReference type="EMBL" id="KAH7430999.1"/>
    </source>
</evidence>